<reference evidence="1 2" key="1">
    <citation type="submission" date="2018-03" db="EMBL/GenBank/DDBJ databases">
        <title>Draft genome sequence of Rohu Carp (Labeo rohita).</title>
        <authorList>
            <person name="Das P."/>
            <person name="Kushwaha B."/>
            <person name="Joshi C.G."/>
            <person name="Kumar D."/>
            <person name="Nagpure N.S."/>
            <person name="Sahoo L."/>
            <person name="Das S.P."/>
            <person name="Bit A."/>
            <person name="Patnaik S."/>
            <person name="Meher P.K."/>
            <person name="Jayasankar P."/>
            <person name="Koringa P.G."/>
            <person name="Patel N.V."/>
            <person name="Hinsu A.T."/>
            <person name="Kumar R."/>
            <person name="Pandey M."/>
            <person name="Agarwal S."/>
            <person name="Srivastava S."/>
            <person name="Singh M."/>
            <person name="Iquebal M.A."/>
            <person name="Jaiswal S."/>
            <person name="Angadi U.B."/>
            <person name="Kumar N."/>
            <person name="Raza M."/>
            <person name="Shah T.M."/>
            <person name="Rai A."/>
            <person name="Jena J.K."/>
        </authorList>
    </citation>
    <scope>NUCLEOTIDE SEQUENCE [LARGE SCALE GENOMIC DNA]</scope>
    <source>
        <strain evidence="1">DASCIFA01</strain>
        <tissue evidence="1">Testis</tissue>
    </source>
</reference>
<proteinExistence type="predicted"/>
<sequence length="375" mass="42801">MAASVAKCSLELDVAGSGAESSSRCDPSCKIRAKRDWRRGWNWQRKRSINSRGLKAEPLWTVELWLMFALNRRKTVASARTKDAVESAGVLAGGGKGRPRHLGRCVAVRAERRPRDGAWGSLWVTCGKGTVLWPAGGELKSSSDGEVLSLRHGQKSGTPTCVDQNFKERSLREDAQKALDAIGSTHKLSASYQRAGRGQHVFNNGLLGFHRSVLQDLLREVGGYDEQLENLMQDLIIPLNRTVQNAISTKMVARFSSDEPYVDFNADLFGEFVRELRRALVNYLKAKTSDNPNERIWEFRQRVLLISTEMANREVYVDPMARDRWLQENRRDEDVQLYNEVRRALKIMFRDILQDFQKVSDKISVFRKRNNWSWD</sequence>
<dbReference type="Proteomes" id="UP000290572">
    <property type="component" value="Unassembled WGS sequence"/>
</dbReference>
<dbReference type="AlphaFoldDB" id="A0A498M0K8"/>
<comment type="caution">
    <text evidence="1">The sequence shown here is derived from an EMBL/GenBank/DDBJ whole genome shotgun (WGS) entry which is preliminary data.</text>
</comment>
<protein>
    <submittedName>
        <fullName evidence="1">Uncharacterized protein</fullName>
    </submittedName>
</protein>
<dbReference type="EMBL" id="QBIY01013019">
    <property type="protein sequence ID" value="RXN12996.1"/>
    <property type="molecule type" value="Genomic_DNA"/>
</dbReference>
<accession>A0A498M0K8</accession>
<keyword evidence="2" id="KW-1185">Reference proteome</keyword>
<evidence type="ECO:0000313" key="2">
    <source>
        <dbReference type="Proteomes" id="UP000290572"/>
    </source>
</evidence>
<organism evidence="1 2">
    <name type="scientific">Labeo rohita</name>
    <name type="common">Indian major carp</name>
    <name type="synonym">Cyprinus rohita</name>
    <dbReference type="NCBI Taxonomy" id="84645"/>
    <lineage>
        <taxon>Eukaryota</taxon>
        <taxon>Metazoa</taxon>
        <taxon>Chordata</taxon>
        <taxon>Craniata</taxon>
        <taxon>Vertebrata</taxon>
        <taxon>Euteleostomi</taxon>
        <taxon>Actinopterygii</taxon>
        <taxon>Neopterygii</taxon>
        <taxon>Teleostei</taxon>
        <taxon>Ostariophysi</taxon>
        <taxon>Cypriniformes</taxon>
        <taxon>Cyprinidae</taxon>
        <taxon>Labeoninae</taxon>
        <taxon>Labeonini</taxon>
        <taxon>Labeo</taxon>
    </lineage>
</organism>
<evidence type="ECO:0000313" key="1">
    <source>
        <dbReference type="EMBL" id="RXN12996.1"/>
    </source>
</evidence>
<name>A0A498M0K8_LABRO</name>
<gene>
    <name evidence="1" type="ORF">ROHU_009935</name>
</gene>